<keyword evidence="2" id="KW-1133">Transmembrane helix</keyword>
<gene>
    <name evidence="3" type="ORF">GIB67_042682</name>
</gene>
<evidence type="ECO:0000256" key="1">
    <source>
        <dbReference type="SAM" id="MobiDB-lite"/>
    </source>
</evidence>
<feature type="transmembrane region" description="Helical" evidence="2">
    <location>
        <begin position="20"/>
        <end position="38"/>
    </location>
</feature>
<reference evidence="3 4" key="1">
    <citation type="journal article" date="2020" name="IScience">
        <title>Genome Sequencing of the Endangered Kingdonia uniflora (Circaeasteraceae, Ranunculales) Reveals Potential Mechanisms of Evolutionary Specialization.</title>
        <authorList>
            <person name="Sun Y."/>
            <person name="Deng T."/>
            <person name="Zhang A."/>
            <person name="Moore M.J."/>
            <person name="Landis J.B."/>
            <person name="Lin N."/>
            <person name="Zhang H."/>
            <person name="Zhang X."/>
            <person name="Huang J."/>
            <person name="Zhang X."/>
            <person name="Sun H."/>
            <person name="Wang H."/>
        </authorList>
    </citation>
    <scope>NUCLEOTIDE SEQUENCE [LARGE SCALE GENOMIC DNA]</scope>
    <source>
        <strain evidence="3">TB1705</strain>
        <tissue evidence="3">Leaf</tissue>
    </source>
</reference>
<feature type="region of interest" description="Disordered" evidence="1">
    <location>
        <begin position="90"/>
        <end position="110"/>
    </location>
</feature>
<sequence>MGGGGGGGGLNESEFPLKMGVSSVKLFAVTLIVFLLFCGDQASSARLSYGDRGLSLLPCYGVKSEKDVPGTKRSYCRGVSGKKEVRILRASELTPPTPISNQQPPPEDLP</sequence>
<evidence type="ECO:0000313" key="4">
    <source>
        <dbReference type="Proteomes" id="UP000541444"/>
    </source>
</evidence>
<dbReference type="Proteomes" id="UP000541444">
    <property type="component" value="Unassembled WGS sequence"/>
</dbReference>
<dbReference type="AlphaFoldDB" id="A0A7J7P2T2"/>
<feature type="compositionally biased region" description="Pro residues" evidence="1">
    <location>
        <begin position="95"/>
        <end position="110"/>
    </location>
</feature>
<dbReference type="EMBL" id="JACGCM010000338">
    <property type="protein sequence ID" value="KAF6173552.1"/>
    <property type="molecule type" value="Genomic_DNA"/>
</dbReference>
<proteinExistence type="predicted"/>
<keyword evidence="4" id="KW-1185">Reference proteome</keyword>
<comment type="caution">
    <text evidence="3">The sequence shown here is derived from an EMBL/GenBank/DDBJ whole genome shotgun (WGS) entry which is preliminary data.</text>
</comment>
<keyword evidence="2" id="KW-0812">Transmembrane</keyword>
<keyword evidence="2" id="KW-0472">Membrane</keyword>
<protein>
    <submittedName>
        <fullName evidence="3">Uncharacterized protein</fullName>
    </submittedName>
</protein>
<name>A0A7J7P2T2_9MAGN</name>
<evidence type="ECO:0000256" key="2">
    <source>
        <dbReference type="SAM" id="Phobius"/>
    </source>
</evidence>
<evidence type="ECO:0000313" key="3">
    <source>
        <dbReference type="EMBL" id="KAF6173552.1"/>
    </source>
</evidence>
<organism evidence="3 4">
    <name type="scientific">Kingdonia uniflora</name>
    <dbReference type="NCBI Taxonomy" id="39325"/>
    <lineage>
        <taxon>Eukaryota</taxon>
        <taxon>Viridiplantae</taxon>
        <taxon>Streptophyta</taxon>
        <taxon>Embryophyta</taxon>
        <taxon>Tracheophyta</taxon>
        <taxon>Spermatophyta</taxon>
        <taxon>Magnoliopsida</taxon>
        <taxon>Ranunculales</taxon>
        <taxon>Circaeasteraceae</taxon>
        <taxon>Kingdonia</taxon>
    </lineage>
</organism>
<accession>A0A7J7P2T2</accession>